<sequence>MSDIREPRGPNFFRITYRRRYPLRNRPQPPSTPEIFCEKAIMSDEETEDKIEEKVQVDNDMDKKEKKVDVEDDAKKTETPKPLKVYIRKRKRQVKTN</sequence>
<proteinExistence type="predicted"/>
<gene>
    <name evidence="2" type="ORF">Lalb_Chr19g0132211</name>
</gene>
<reference evidence="3" key="1">
    <citation type="journal article" date="2020" name="Nat. Commun.">
        <title>Genome sequence of the cluster root forming white lupin.</title>
        <authorList>
            <person name="Hufnagel B."/>
            <person name="Marques A."/>
            <person name="Soriano A."/>
            <person name="Marques L."/>
            <person name="Divol F."/>
            <person name="Doumas P."/>
            <person name="Sallet E."/>
            <person name="Mancinotti D."/>
            <person name="Carrere S."/>
            <person name="Marande W."/>
            <person name="Arribat S."/>
            <person name="Keller J."/>
            <person name="Huneau C."/>
            <person name="Blein T."/>
            <person name="Aime D."/>
            <person name="Laguerre M."/>
            <person name="Taylor J."/>
            <person name="Schubert V."/>
            <person name="Nelson M."/>
            <person name="Geu-Flores F."/>
            <person name="Crespi M."/>
            <person name="Gallardo-Guerrero K."/>
            <person name="Delaux P.-M."/>
            <person name="Salse J."/>
            <person name="Berges H."/>
            <person name="Guyot R."/>
            <person name="Gouzy J."/>
            <person name="Peret B."/>
        </authorList>
    </citation>
    <scope>NUCLEOTIDE SEQUENCE [LARGE SCALE GENOMIC DNA]</scope>
    <source>
        <strain evidence="3">cv. Amiga</strain>
    </source>
</reference>
<feature type="region of interest" description="Disordered" evidence="1">
    <location>
        <begin position="42"/>
        <end position="82"/>
    </location>
</feature>
<evidence type="ECO:0000313" key="2">
    <source>
        <dbReference type="EMBL" id="KAE9592720.1"/>
    </source>
</evidence>
<protein>
    <submittedName>
        <fullName evidence="2">Uncharacterized protein</fullName>
    </submittedName>
</protein>
<dbReference type="Proteomes" id="UP000447434">
    <property type="component" value="Chromosome 19"/>
</dbReference>
<name>A0A6A4NU71_LUPAL</name>
<dbReference type="AlphaFoldDB" id="A0A6A4NU71"/>
<accession>A0A6A4NU71</accession>
<keyword evidence="3" id="KW-1185">Reference proteome</keyword>
<evidence type="ECO:0000256" key="1">
    <source>
        <dbReference type="SAM" id="MobiDB-lite"/>
    </source>
</evidence>
<dbReference type="EMBL" id="WOCE01000019">
    <property type="protein sequence ID" value="KAE9592720.1"/>
    <property type="molecule type" value="Genomic_DNA"/>
</dbReference>
<organism evidence="2 3">
    <name type="scientific">Lupinus albus</name>
    <name type="common">White lupine</name>
    <name type="synonym">Lupinus termis</name>
    <dbReference type="NCBI Taxonomy" id="3870"/>
    <lineage>
        <taxon>Eukaryota</taxon>
        <taxon>Viridiplantae</taxon>
        <taxon>Streptophyta</taxon>
        <taxon>Embryophyta</taxon>
        <taxon>Tracheophyta</taxon>
        <taxon>Spermatophyta</taxon>
        <taxon>Magnoliopsida</taxon>
        <taxon>eudicotyledons</taxon>
        <taxon>Gunneridae</taxon>
        <taxon>Pentapetalae</taxon>
        <taxon>rosids</taxon>
        <taxon>fabids</taxon>
        <taxon>Fabales</taxon>
        <taxon>Fabaceae</taxon>
        <taxon>Papilionoideae</taxon>
        <taxon>50 kb inversion clade</taxon>
        <taxon>genistoids sensu lato</taxon>
        <taxon>core genistoids</taxon>
        <taxon>Genisteae</taxon>
        <taxon>Lupinus</taxon>
    </lineage>
</organism>
<feature type="compositionally biased region" description="Basic and acidic residues" evidence="1">
    <location>
        <begin position="51"/>
        <end position="81"/>
    </location>
</feature>
<evidence type="ECO:0000313" key="3">
    <source>
        <dbReference type="Proteomes" id="UP000447434"/>
    </source>
</evidence>
<comment type="caution">
    <text evidence="2">The sequence shown here is derived from an EMBL/GenBank/DDBJ whole genome shotgun (WGS) entry which is preliminary data.</text>
</comment>